<dbReference type="PROSITE" id="PS50889">
    <property type="entry name" value="S4"/>
    <property type="match status" value="1"/>
</dbReference>
<keyword evidence="3 5" id="KW-0694">RNA-binding</keyword>
<dbReference type="RefSeq" id="WP_002956543.1">
    <property type="nucleotide sequence ID" value="NC_020555.1"/>
</dbReference>
<evidence type="ECO:0000313" key="9">
    <source>
        <dbReference type="Proteomes" id="UP000005755"/>
    </source>
</evidence>
<reference evidence="7" key="3">
    <citation type="submission" date="2012-07" db="EMBL/GenBank/DDBJ databases">
        <authorList>
            <person name="Akiyama T."/>
            <person name="Takeshita N."/>
            <person name="Ohmagari N."/>
            <person name="Kirikae T."/>
        </authorList>
    </citation>
    <scope>NUCLEOTIDE SEQUENCE</scope>
    <source>
        <strain evidence="7">ATCC BAA-847</strain>
    </source>
</reference>
<name>A0AAI8MM44_9HELI</name>
<evidence type="ECO:0000256" key="4">
    <source>
        <dbReference type="ARBA" id="ARBA00022917"/>
    </source>
</evidence>
<feature type="domain" description="RNA-binding S4" evidence="6">
    <location>
        <begin position="1"/>
        <end position="66"/>
    </location>
</feature>
<keyword evidence="9" id="KW-1185">Reference proteome</keyword>
<dbReference type="Proteomes" id="UP000005755">
    <property type="component" value="Unassembled WGS sequence"/>
</dbReference>
<reference evidence="9" key="4">
    <citation type="journal article" date="2014" name="Genome Announc.">
        <title>Draft genome sequences of six enterohepatic helicobacter species isolated from humans and one from rhesus macaques.</title>
        <authorList>
            <person name="Shen Z."/>
            <person name="Sheh A."/>
            <person name="Young S.K."/>
            <person name="Abouelliel A."/>
            <person name="Ward D.V."/>
            <person name="Earl A.M."/>
            <person name="Fox J.G."/>
        </authorList>
    </citation>
    <scope>NUCLEOTIDE SEQUENCE [LARGE SCALE GENOMIC DNA]</scope>
    <source>
        <strain evidence="9">CCUG 18818</strain>
    </source>
</reference>
<proteinExistence type="inferred from homology"/>
<dbReference type="EMBL" id="DS990392">
    <property type="protein sequence ID" value="EFR46679.1"/>
    <property type="molecule type" value="Genomic_DNA"/>
</dbReference>
<evidence type="ECO:0000259" key="6">
    <source>
        <dbReference type="SMART" id="SM00363"/>
    </source>
</evidence>
<accession>A0AAI8MM44</accession>
<dbReference type="SUPFAM" id="SSF55174">
    <property type="entry name" value="Alpha-L RNA-binding motif"/>
    <property type="match status" value="1"/>
</dbReference>
<reference evidence="8" key="1">
    <citation type="submission" date="2008-08" db="EMBL/GenBank/DDBJ databases">
        <title>Annotation of Helicobacter cinaedi strain CCUG 18818.</title>
        <authorList>
            <consortium name="The Broad Institute Genome Sequencing Platform"/>
            <person name="Fox J.G."/>
            <person name="Shen Z."/>
            <person name="Charoenlap N."/>
            <person name="Schauer D.B."/>
            <person name="Ward D."/>
            <person name="Mehta T."/>
            <person name="Young S."/>
            <person name="Jaffe D."/>
            <person name="Gnerre S."/>
            <person name="Berlin A."/>
            <person name="Heiman D."/>
            <person name="Hepburn T."/>
            <person name="Shea T."/>
            <person name="Sykes S."/>
            <person name="Alvarado L."/>
            <person name="Kodira C."/>
            <person name="Borodovsky M."/>
            <person name="Lander E."/>
            <person name="Galagan J."/>
            <person name="Nusbaum C."/>
            <person name="Birren B."/>
        </authorList>
    </citation>
    <scope>NUCLEOTIDE SEQUENCE</scope>
    <source>
        <strain evidence="8">CCUG 18818</strain>
    </source>
</reference>
<gene>
    <name evidence="5" type="primary">rqcP</name>
    <name evidence="7" type="ORF">HCBAA847_0901</name>
    <name evidence="8" type="ORF">HCCG_01226</name>
</gene>
<dbReference type="Pfam" id="PF01479">
    <property type="entry name" value="S4"/>
    <property type="match status" value="1"/>
</dbReference>
<dbReference type="InterPro" id="IPR036986">
    <property type="entry name" value="S4_RNA-bd_sf"/>
</dbReference>
<evidence type="ECO:0000256" key="3">
    <source>
        <dbReference type="ARBA" id="ARBA00022884"/>
    </source>
</evidence>
<evidence type="ECO:0000313" key="7">
    <source>
        <dbReference type="EMBL" id="BAM32139.1"/>
    </source>
</evidence>
<evidence type="ECO:0000313" key="10">
    <source>
        <dbReference type="Proteomes" id="UP000006036"/>
    </source>
</evidence>
<dbReference type="Proteomes" id="UP000006036">
    <property type="component" value="Chromosome 1"/>
</dbReference>
<dbReference type="CDD" id="cd00165">
    <property type="entry name" value="S4"/>
    <property type="match status" value="1"/>
</dbReference>
<organism evidence="7 10">
    <name type="scientific">Helicobacter cinaedi CCUG 18818 = ATCC BAA-847</name>
    <dbReference type="NCBI Taxonomy" id="537971"/>
    <lineage>
        <taxon>Bacteria</taxon>
        <taxon>Pseudomonadati</taxon>
        <taxon>Campylobacterota</taxon>
        <taxon>Epsilonproteobacteria</taxon>
        <taxon>Campylobacterales</taxon>
        <taxon>Helicobacteraceae</taxon>
        <taxon>Helicobacter</taxon>
    </lineage>
</organism>
<dbReference type="InterPro" id="IPR025490">
    <property type="entry name" value="RqcP"/>
</dbReference>
<evidence type="ECO:0000256" key="2">
    <source>
        <dbReference type="ARBA" id="ARBA00022730"/>
    </source>
</evidence>
<dbReference type="HAMAP" id="MF_00871">
    <property type="entry name" value="RqcP"/>
    <property type="match status" value="1"/>
</dbReference>
<dbReference type="SMART" id="SM00363">
    <property type="entry name" value="S4"/>
    <property type="match status" value="1"/>
</dbReference>
<dbReference type="GO" id="GO:0019843">
    <property type="term" value="F:rRNA binding"/>
    <property type="evidence" value="ECO:0007669"/>
    <property type="project" value="UniProtKB-UniRule"/>
</dbReference>
<keyword evidence="4 5" id="KW-0648">Protein biosynthesis</keyword>
<evidence type="ECO:0000313" key="8">
    <source>
        <dbReference type="EMBL" id="EFR46679.1"/>
    </source>
</evidence>
<dbReference type="EMBL" id="AP012492">
    <property type="protein sequence ID" value="BAM32139.1"/>
    <property type="molecule type" value="Genomic_DNA"/>
</dbReference>
<dbReference type="GO" id="GO:0000049">
    <property type="term" value="F:tRNA binding"/>
    <property type="evidence" value="ECO:0007669"/>
    <property type="project" value="UniProtKB-UniRule"/>
</dbReference>
<sequence>MRVDKFLSSVNILKRRSIAQDMCDNGVVKINGNVAKSSKEVRVGDKISLHYLEYTKHYEVLALPTTKTIPKNKSSEYFREILNPSL</sequence>
<evidence type="ECO:0000256" key="5">
    <source>
        <dbReference type="HAMAP-Rule" id="MF_00871"/>
    </source>
</evidence>
<comment type="similarity">
    <text evidence="5">Belongs to the RqcP family.</text>
</comment>
<keyword evidence="1 5" id="KW-0820">tRNA-binding</keyword>
<evidence type="ECO:0000256" key="1">
    <source>
        <dbReference type="ARBA" id="ARBA00022555"/>
    </source>
</evidence>
<dbReference type="AlphaFoldDB" id="A0AAI8MM44"/>
<dbReference type="GO" id="GO:0043023">
    <property type="term" value="F:ribosomal large subunit binding"/>
    <property type="evidence" value="ECO:0007669"/>
    <property type="project" value="UniProtKB-UniRule"/>
</dbReference>
<dbReference type="KEGG" id="hcb:HCBAA847_0901"/>
<reference evidence="7 10" key="2">
    <citation type="journal article" date="2012" name="J. Bacteriol.">
        <title>Complete Genome Sequence of Helicobacter cinaedi Type Strain ATCC BAA-847.</title>
        <authorList>
            <person name="Miyoshi-Akiyama T."/>
            <person name="Takeshita N."/>
            <person name="Ohmagari N."/>
            <person name="Kirikae T."/>
        </authorList>
    </citation>
    <scope>NUCLEOTIDE SEQUENCE [LARGE SCALE GENOMIC DNA]</scope>
    <source>
        <strain evidence="7 10">ATCC BAA-847</strain>
    </source>
</reference>
<dbReference type="Gene3D" id="3.10.290.10">
    <property type="entry name" value="RNA-binding S4 domain"/>
    <property type="match status" value="1"/>
</dbReference>
<protein>
    <recommendedName>
        <fullName evidence="5">RQC P-site tRNA stabilizing factor</fullName>
        <shortName evidence="5">RqcP</shortName>
    </recommendedName>
    <alternativeName>
        <fullName evidence="5">Ribosome-associated protein quality control protein P</fullName>
    </alternativeName>
</protein>
<comment type="subunit">
    <text evidence="5">Associates with stalled 50S ribosomal subunits. Binds to RqcH, 23S rRNA and the P-site tRNA. Does not require RqcH for association with 50S subunits.</text>
</comment>
<keyword evidence="2 5" id="KW-0699">rRNA-binding</keyword>
<dbReference type="GO" id="GO:0072344">
    <property type="term" value="P:rescue of stalled ribosome"/>
    <property type="evidence" value="ECO:0007669"/>
    <property type="project" value="UniProtKB-UniRule"/>
</dbReference>
<comment type="function">
    <text evidence="5">Key component of the ribosome quality control system (RQC), a ribosome-associated complex that mediates the extraction of incompletely synthesized nascent chains from stalled ribosomes and their subsequent degradation. RqcH recruits Ala-charged tRNA, and with RqcP directs the elongation of stalled nascent chains on 50S ribosomal subunits, leading to non-templated C-terminal alanine extensions (Ala tail). The Ala tail promotes nascent chain degradation. RqcP is associated with the translocation-like movement of the peptidyl-tRNA from the A-site into the P-site.</text>
</comment>
<dbReference type="InterPro" id="IPR002942">
    <property type="entry name" value="S4_RNA-bd"/>
</dbReference>
<dbReference type="PIRSF" id="PIRSF038881">
    <property type="entry name" value="RNAbp_HP1423"/>
    <property type="match status" value="1"/>
</dbReference>